<evidence type="ECO:0000256" key="1">
    <source>
        <dbReference type="ARBA" id="ARBA00023242"/>
    </source>
</evidence>
<keyword evidence="5" id="KW-1185">Reference proteome</keyword>
<dbReference type="Proteomes" id="UP000297245">
    <property type="component" value="Unassembled WGS sequence"/>
</dbReference>
<dbReference type="GO" id="GO:0003677">
    <property type="term" value="F:DNA binding"/>
    <property type="evidence" value="ECO:0007669"/>
    <property type="project" value="InterPro"/>
</dbReference>
<dbReference type="CDD" id="cd12148">
    <property type="entry name" value="fungal_TF_MHR"/>
    <property type="match status" value="1"/>
</dbReference>
<reference evidence="4 5" key="1">
    <citation type="journal article" date="2019" name="Nat. Ecol. Evol.">
        <title>Megaphylogeny resolves global patterns of mushroom evolution.</title>
        <authorList>
            <person name="Varga T."/>
            <person name="Krizsan K."/>
            <person name="Foldi C."/>
            <person name="Dima B."/>
            <person name="Sanchez-Garcia M."/>
            <person name="Sanchez-Ramirez S."/>
            <person name="Szollosi G.J."/>
            <person name="Szarkandi J.G."/>
            <person name="Papp V."/>
            <person name="Albert L."/>
            <person name="Andreopoulos W."/>
            <person name="Angelini C."/>
            <person name="Antonin V."/>
            <person name="Barry K.W."/>
            <person name="Bougher N.L."/>
            <person name="Buchanan P."/>
            <person name="Buyck B."/>
            <person name="Bense V."/>
            <person name="Catcheside P."/>
            <person name="Chovatia M."/>
            <person name="Cooper J."/>
            <person name="Damon W."/>
            <person name="Desjardin D."/>
            <person name="Finy P."/>
            <person name="Geml J."/>
            <person name="Haridas S."/>
            <person name="Hughes K."/>
            <person name="Justo A."/>
            <person name="Karasinski D."/>
            <person name="Kautmanova I."/>
            <person name="Kiss B."/>
            <person name="Kocsube S."/>
            <person name="Kotiranta H."/>
            <person name="LaButti K.M."/>
            <person name="Lechner B.E."/>
            <person name="Liimatainen K."/>
            <person name="Lipzen A."/>
            <person name="Lukacs Z."/>
            <person name="Mihaltcheva S."/>
            <person name="Morgado L.N."/>
            <person name="Niskanen T."/>
            <person name="Noordeloos M.E."/>
            <person name="Ohm R.A."/>
            <person name="Ortiz-Santana B."/>
            <person name="Ovrebo C."/>
            <person name="Racz N."/>
            <person name="Riley R."/>
            <person name="Savchenko A."/>
            <person name="Shiryaev A."/>
            <person name="Soop K."/>
            <person name="Spirin V."/>
            <person name="Szebenyi C."/>
            <person name="Tomsovsky M."/>
            <person name="Tulloss R.E."/>
            <person name="Uehling J."/>
            <person name="Grigoriev I.V."/>
            <person name="Vagvolgyi C."/>
            <person name="Papp T."/>
            <person name="Martin F.M."/>
            <person name="Miettinen O."/>
            <person name="Hibbett D.S."/>
            <person name="Nagy L.G."/>
        </authorList>
    </citation>
    <scope>NUCLEOTIDE SEQUENCE [LARGE SCALE GENOMIC DNA]</scope>
    <source>
        <strain evidence="4 5">CBS 962.96</strain>
    </source>
</reference>
<dbReference type="Pfam" id="PF04082">
    <property type="entry name" value="Fungal_trans"/>
    <property type="match status" value="1"/>
</dbReference>
<dbReference type="GO" id="GO:0003700">
    <property type="term" value="F:DNA-binding transcription factor activity"/>
    <property type="evidence" value="ECO:0007669"/>
    <property type="project" value="InterPro"/>
</dbReference>
<evidence type="ECO:0000256" key="2">
    <source>
        <dbReference type="SAM" id="SignalP"/>
    </source>
</evidence>
<name>A0A4S8LD50_DENBC</name>
<gene>
    <name evidence="4" type="ORF">K435DRAFT_363575</name>
</gene>
<dbReference type="AlphaFoldDB" id="A0A4S8LD50"/>
<feature type="chain" id="PRO_5020773689" description="Xylanolytic transcriptional activator regulatory domain-containing protein" evidence="2">
    <location>
        <begin position="26"/>
        <end position="840"/>
    </location>
</feature>
<keyword evidence="1" id="KW-0539">Nucleus</keyword>
<dbReference type="GO" id="GO:0008270">
    <property type="term" value="F:zinc ion binding"/>
    <property type="evidence" value="ECO:0007669"/>
    <property type="project" value="InterPro"/>
</dbReference>
<dbReference type="InterPro" id="IPR050987">
    <property type="entry name" value="AtrR-like"/>
</dbReference>
<feature type="domain" description="Xylanolytic transcriptional activator regulatory" evidence="3">
    <location>
        <begin position="330"/>
        <end position="405"/>
    </location>
</feature>
<accession>A0A4S8LD50</accession>
<dbReference type="InterPro" id="IPR007219">
    <property type="entry name" value="XnlR_reg_dom"/>
</dbReference>
<evidence type="ECO:0000313" key="5">
    <source>
        <dbReference type="Proteomes" id="UP000297245"/>
    </source>
</evidence>
<evidence type="ECO:0000313" key="4">
    <source>
        <dbReference type="EMBL" id="THU86563.1"/>
    </source>
</evidence>
<organism evidence="4 5">
    <name type="scientific">Dendrothele bispora (strain CBS 962.96)</name>
    <dbReference type="NCBI Taxonomy" id="1314807"/>
    <lineage>
        <taxon>Eukaryota</taxon>
        <taxon>Fungi</taxon>
        <taxon>Dikarya</taxon>
        <taxon>Basidiomycota</taxon>
        <taxon>Agaricomycotina</taxon>
        <taxon>Agaricomycetes</taxon>
        <taxon>Agaricomycetidae</taxon>
        <taxon>Agaricales</taxon>
        <taxon>Agaricales incertae sedis</taxon>
        <taxon>Dendrothele</taxon>
    </lineage>
</organism>
<proteinExistence type="predicted"/>
<dbReference type="SMART" id="SM00906">
    <property type="entry name" value="Fungal_trans"/>
    <property type="match status" value="1"/>
</dbReference>
<feature type="signal peptide" evidence="2">
    <location>
        <begin position="1"/>
        <end position="25"/>
    </location>
</feature>
<dbReference type="GO" id="GO:0006351">
    <property type="term" value="P:DNA-templated transcription"/>
    <property type="evidence" value="ECO:0007669"/>
    <property type="project" value="InterPro"/>
</dbReference>
<dbReference type="PANTHER" id="PTHR46910">
    <property type="entry name" value="TRANSCRIPTION FACTOR PDR1"/>
    <property type="match status" value="1"/>
</dbReference>
<dbReference type="OrthoDB" id="4456959at2759"/>
<sequence>MMNPVEGSRNAVSAVLAIFVDSLLGDSVTMPGNVCSNCISFNVECTHRGTVTQNEYSPISMQSLVEEILSSSTPYSIPKDGEVTQKLVKDLATYSRSLERRIYGLVQHLSRIHTQAIDSDAMPSNDGEADGVDFLADFLGNVSVSKPEKRFFGKSSMMSLWKLTLDMKDNHRHGGAIQENEGDDDSDAEVIMTPEFLTLYPSVESSLDSFSQYAFPEHNLLLSLVVIYFDRVAVTFPFLHRPTFERSLADGVHLRDRGFGTLVLSVCACAAAARTNPQLQSDETETDAQAGCEWHSQLKPRQFDCLQPISLHELQMNINCILFVPFWSPNWMILCNTIRLAQEKGIHRKQWYDRQDISAVDKELWKRAFWALVFMDVFLTDYFGRTGNLAPEDYDLDLPVDCDDEYWPKEQLDPDKSFKQPQDRPSLMAHWLTGVNLAVIYRYGQRTLYAARRPQFIMGEESVWKQKVASQLDSAMNKWAEKIPRHLRWDPLLGFGEQNNSETPERRRMFDAQMASLYTTFYFMQIQIHRPLVAKAQGTTFVSQESQTHLAVCVTAARSCIHLLDMYSQKYNAPPYGHVFVQILRMSLILVLNISFGKLKGLSDYRKTDLEYLLKCADILHRFQGRWQITNRCCEIIQGFIDKCSASDTNVQPRIDRNRSEVDAQPTSNNLFSGSVTGVGPFEGVLEPPSSSHDSYTSSARFEGTTHYIPSSSVGDNAWSTTPWGLESHTGARATSSGVHSIPTHLFPGQHNLTRADMQVPDMTSGTAESYQGLAIPSSIPQNHQPDAVDVTLNWVHLAFASGFGGSETNSNNEQAQIDSIFNHQPFGSDQQNDMFDWLQ</sequence>
<evidence type="ECO:0000259" key="3">
    <source>
        <dbReference type="SMART" id="SM00906"/>
    </source>
</evidence>
<dbReference type="EMBL" id="ML179492">
    <property type="protein sequence ID" value="THU86563.1"/>
    <property type="molecule type" value="Genomic_DNA"/>
</dbReference>
<keyword evidence="2" id="KW-0732">Signal</keyword>
<dbReference type="PANTHER" id="PTHR46910:SF38">
    <property type="entry name" value="ZN(2)-C6 FUNGAL-TYPE DOMAIN-CONTAINING PROTEIN"/>
    <property type="match status" value="1"/>
</dbReference>
<protein>
    <recommendedName>
        <fullName evidence="3">Xylanolytic transcriptional activator regulatory domain-containing protein</fullName>
    </recommendedName>
</protein>